<keyword evidence="10" id="KW-1185">Reference proteome</keyword>
<keyword evidence="6 8" id="KW-1133">Transmembrane helix</keyword>
<dbReference type="InterPro" id="IPR001036">
    <property type="entry name" value="Acrflvin-R"/>
</dbReference>
<dbReference type="GO" id="GO:0005886">
    <property type="term" value="C:plasma membrane"/>
    <property type="evidence" value="ECO:0007669"/>
    <property type="project" value="UniProtKB-SubCell"/>
</dbReference>
<evidence type="ECO:0000256" key="4">
    <source>
        <dbReference type="ARBA" id="ARBA00022475"/>
    </source>
</evidence>
<evidence type="ECO:0000256" key="3">
    <source>
        <dbReference type="ARBA" id="ARBA00022448"/>
    </source>
</evidence>
<dbReference type="SUPFAM" id="SSF82866">
    <property type="entry name" value="Multidrug efflux transporter AcrB transmembrane domain"/>
    <property type="match status" value="2"/>
</dbReference>
<evidence type="ECO:0000256" key="1">
    <source>
        <dbReference type="ARBA" id="ARBA00004651"/>
    </source>
</evidence>
<dbReference type="Pfam" id="PF00873">
    <property type="entry name" value="ACR_tran"/>
    <property type="match status" value="1"/>
</dbReference>
<dbReference type="PANTHER" id="PTHR32063">
    <property type="match status" value="1"/>
</dbReference>
<sequence>MDAIVAFALRQRVLVVLAFVLLLIGGLAAFRTLNIEAYPDPTPPMIDVVTQAPGLSGEEIERYITVPIEVMTSGLPNLKQVRTVSLYGLSDVKLQFGFEFTYYEAEQQVLNRLAQLDPLPNGAKPTISPVSPIGEIFRYKLVAPPGYSVLDLKTLQDWVLRRRFRAVPGVIDVIGWGGKTKTFEISVDIDKLSAYGLTLAGVVKTLNDSNLNVGGNRITLGAQSAVVRGVGLIRSTDDIEETVLAQSGGAPVLVRDVAHVTIGHQPRLGIAGMNDDDDIVQGIVLMRRGEQSTPTIKAVEAEVARIESSGILPPGVRIERIYDRSDLIEVTTHTVLHNMIFGISLILVIQWLFLGNLRSALIVVATIPFALFFAVIILVLRGESANLLSVGALDFGLIVDGTVIMVEAIFRRLSGHGPPTPGGGAKGLAGKLGAIVRASSDVSRSIVFAAIIIVTGFLPLFTLTGVEGHIFGPMAQTYAYALLGGLIATFTVTPVLSAYLLPEHIEEVETVLVRTLDSLYRPAIRMALGNRALVLGLAALLTLGVGLASRNLGSEFLPKLEEGNLWLRATMPATISLKEGNLYVNRMRRIIAAVPEVERVVSQHGRPDDGTDAAGFFNGEFFAPLKPVEQWRPGVTKDALTAELLDRLRAEFPGIEFNLSQYLQDNVAEAVSGIKGENSFKVFGPDLQTLTDVARRVEAVLKTVPGVTDLGVFTSLGQPTVQIDVDRVRAARYGLTPGDINTTVRTAIGGDSAGDLYDTGSDRHYPIIVRLASQYRQSVGAIRNLRIAGQGPNGTVIQVPLNEVATVRLVSGPAYIYREGQERYLPVKFSVRDRDLGSTIIEARERVAAEVALPPGYRLELVGEFNNMQGALARLSVTVPLAVALIAILLFVNFNSIVDTLLALSVIPMAVAGGILALVFTDTPFSVSAAIGFIALLGIAVMDGIIVITQFNALLAAGEERVSAMMRTCLTQMRPVVMTCVVAGVGLLPAALSSGVGSQVQKPLALVVVGGMALAPLLILLILPVLILLLSRRRTAEQPESDGVIDEPELAPFEA</sequence>
<dbReference type="PANTHER" id="PTHR32063:SF12">
    <property type="entry name" value="CATION EFFLUX SYSTEM PROTEIN"/>
    <property type="match status" value="1"/>
</dbReference>
<name>A0A2U8W4L1_9HYPH</name>
<dbReference type="OrthoDB" id="9758757at2"/>
<dbReference type="EMBL" id="CP029550">
    <property type="protein sequence ID" value="AWN40216.1"/>
    <property type="molecule type" value="Genomic_DNA"/>
</dbReference>
<dbReference type="NCBIfam" id="TIGR00914">
    <property type="entry name" value="2A0601"/>
    <property type="match status" value="1"/>
</dbReference>
<evidence type="ECO:0000313" key="10">
    <source>
        <dbReference type="Proteomes" id="UP000245926"/>
    </source>
</evidence>
<accession>A0A2U8W4L1</accession>
<evidence type="ECO:0000256" key="8">
    <source>
        <dbReference type="SAM" id="Phobius"/>
    </source>
</evidence>
<dbReference type="Gene3D" id="3.30.2090.10">
    <property type="entry name" value="Multidrug efflux transporter AcrB TolC docking domain, DN and DC subdomains"/>
    <property type="match status" value="2"/>
</dbReference>
<evidence type="ECO:0000313" key="9">
    <source>
        <dbReference type="EMBL" id="AWN40216.1"/>
    </source>
</evidence>
<dbReference type="GO" id="GO:0008324">
    <property type="term" value="F:monoatomic cation transmembrane transporter activity"/>
    <property type="evidence" value="ECO:0007669"/>
    <property type="project" value="InterPro"/>
</dbReference>
<proteinExistence type="inferred from homology"/>
<feature type="transmembrane region" description="Helical" evidence="8">
    <location>
        <begin position="446"/>
        <end position="466"/>
    </location>
</feature>
<dbReference type="InterPro" id="IPR027463">
    <property type="entry name" value="AcrB_DN_DC_subdom"/>
</dbReference>
<dbReference type="Gene3D" id="3.30.70.1430">
    <property type="entry name" value="Multidrug efflux transporter AcrB pore domain"/>
    <property type="match status" value="2"/>
</dbReference>
<dbReference type="Gene3D" id="3.30.70.1320">
    <property type="entry name" value="Multidrug efflux transporter AcrB pore domain like"/>
    <property type="match status" value="1"/>
</dbReference>
<comment type="subcellular location">
    <subcellularLocation>
        <location evidence="1">Cell membrane</location>
        <topology evidence="1">Multi-pass membrane protein</topology>
    </subcellularLocation>
</comment>
<comment type="similarity">
    <text evidence="2">Belongs to the resistance-nodulation-cell division (RND) (TC 2.A.6) family.</text>
</comment>
<dbReference type="Gene3D" id="3.30.70.1440">
    <property type="entry name" value="Multidrug efflux transporter AcrB pore domain"/>
    <property type="match status" value="1"/>
</dbReference>
<feature type="transmembrane region" description="Helical" evidence="8">
    <location>
        <begin position="528"/>
        <end position="548"/>
    </location>
</feature>
<dbReference type="AlphaFoldDB" id="A0A2U8W4L1"/>
<feature type="transmembrane region" description="Helical" evidence="8">
    <location>
        <begin position="361"/>
        <end position="381"/>
    </location>
</feature>
<keyword evidence="3" id="KW-0813">Transport</keyword>
<reference evidence="10" key="1">
    <citation type="submission" date="2018-05" db="EMBL/GenBank/DDBJ databases">
        <title>Complete Genome Sequence of Methylobacterium sp. 17SD2-17.</title>
        <authorList>
            <person name="Srinivasan S."/>
        </authorList>
    </citation>
    <scope>NUCLEOTIDE SEQUENCE [LARGE SCALE GENOMIC DNA]</scope>
    <source>
        <strain evidence="10">17SD2-17</strain>
    </source>
</reference>
<feature type="transmembrane region" description="Helical" evidence="8">
    <location>
        <begin position="976"/>
        <end position="992"/>
    </location>
</feature>
<protein>
    <submittedName>
        <fullName evidence="9">CusA/CzcA family heavy metal efflux RND transporter</fullName>
    </submittedName>
</protein>
<evidence type="ECO:0000256" key="2">
    <source>
        <dbReference type="ARBA" id="ARBA00010942"/>
    </source>
</evidence>
<dbReference type="PRINTS" id="PR00702">
    <property type="entry name" value="ACRIFLAVINRP"/>
</dbReference>
<organism evidence="9 10">
    <name type="scientific">Methylobacterium durans</name>
    <dbReference type="NCBI Taxonomy" id="2202825"/>
    <lineage>
        <taxon>Bacteria</taxon>
        <taxon>Pseudomonadati</taxon>
        <taxon>Pseudomonadota</taxon>
        <taxon>Alphaproteobacteria</taxon>
        <taxon>Hyphomicrobiales</taxon>
        <taxon>Methylobacteriaceae</taxon>
        <taxon>Methylobacterium</taxon>
    </lineage>
</organism>
<feature type="transmembrane region" description="Helical" evidence="8">
    <location>
        <begin position="1004"/>
        <end position="1030"/>
    </location>
</feature>
<keyword evidence="5 8" id="KW-0812">Transmembrane</keyword>
<feature type="transmembrane region" description="Helical" evidence="8">
    <location>
        <begin position="901"/>
        <end position="921"/>
    </location>
</feature>
<feature type="transmembrane region" description="Helical" evidence="8">
    <location>
        <begin position="871"/>
        <end position="894"/>
    </location>
</feature>
<dbReference type="InterPro" id="IPR004763">
    <property type="entry name" value="CusA-like"/>
</dbReference>
<evidence type="ECO:0000256" key="7">
    <source>
        <dbReference type="ARBA" id="ARBA00023136"/>
    </source>
</evidence>
<keyword evidence="4" id="KW-1003">Cell membrane</keyword>
<dbReference type="Gene3D" id="1.20.1640.10">
    <property type="entry name" value="Multidrug efflux transporter AcrB transmembrane domain"/>
    <property type="match status" value="2"/>
</dbReference>
<dbReference type="SUPFAM" id="SSF82714">
    <property type="entry name" value="Multidrug efflux transporter AcrB TolC docking domain, DN and DC subdomains"/>
    <property type="match status" value="2"/>
</dbReference>
<evidence type="ECO:0000256" key="6">
    <source>
        <dbReference type="ARBA" id="ARBA00022989"/>
    </source>
</evidence>
<dbReference type="RefSeq" id="WP_109888173.1">
    <property type="nucleotide sequence ID" value="NZ_CP029550.1"/>
</dbReference>
<gene>
    <name evidence="9" type="ORF">DK389_06330</name>
</gene>
<keyword evidence="7 8" id="KW-0472">Membrane</keyword>
<dbReference type="Proteomes" id="UP000245926">
    <property type="component" value="Chromosome"/>
</dbReference>
<feature type="transmembrane region" description="Helical" evidence="8">
    <location>
        <begin position="387"/>
        <end position="410"/>
    </location>
</feature>
<evidence type="ECO:0000256" key="5">
    <source>
        <dbReference type="ARBA" id="ARBA00022692"/>
    </source>
</evidence>
<dbReference type="KEGG" id="mets:DK389_06330"/>
<feature type="transmembrane region" description="Helical" evidence="8">
    <location>
        <begin position="335"/>
        <end position="354"/>
    </location>
</feature>
<feature type="transmembrane region" description="Helical" evidence="8">
    <location>
        <begin position="927"/>
        <end position="955"/>
    </location>
</feature>
<feature type="transmembrane region" description="Helical" evidence="8">
    <location>
        <begin position="478"/>
        <end position="501"/>
    </location>
</feature>
<dbReference type="SUPFAM" id="SSF82693">
    <property type="entry name" value="Multidrug efflux transporter AcrB pore domain, PN1, PN2, PC1 and PC2 subdomains"/>
    <property type="match status" value="3"/>
</dbReference>
<dbReference type="GO" id="GO:0042910">
    <property type="term" value="F:xenobiotic transmembrane transporter activity"/>
    <property type="evidence" value="ECO:0007669"/>
    <property type="project" value="TreeGrafter"/>
</dbReference>